<sequence length="208" mass="23690">TAEIIQLLPYCDKFFSDLKILNAEIALSKGARKKFNDLHDLCVKFNLVDLVNNINQEWLDLPNLFNDEDIQSLSGLTPSSVAEKPKGKKRKVLYKNWLKDPIFKDWLQTSSVGDRMFCSVCQEGLVCRRSVLSSHAQSQRHIDNYKCLNKALTCVPVDIINNGVNNFAIKMISTEIEFCAFIAEHNVPVCTVDNLVLLIRRLFVDLDI</sequence>
<dbReference type="AlphaFoldDB" id="A0AA39C2N6"/>
<accession>A0AA39C2N6</accession>
<feature type="non-terminal residue" evidence="1">
    <location>
        <position position="1"/>
    </location>
</feature>
<evidence type="ECO:0000313" key="2">
    <source>
        <dbReference type="Proteomes" id="UP001168972"/>
    </source>
</evidence>
<gene>
    <name evidence="1" type="ORF">PV327_011567</name>
</gene>
<protein>
    <submittedName>
        <fullName evidence="1">Uncharacterized protein</fullName>
    </submittedName>
</protein>
<reference evidence="1" key="1">
    <citation type="journal article" date="2023" name="bioRxiv">
        <title>Scaffold-level genome assemblies of two parasitoid biocontrol wasps reveal the parthenogenesis mechanism and an associated novel virus.</title>
        <authorList>
            <person name="Inwood S."/>
            <person name="Skelly J."/>
            <person name="Guhlin J."/>
            <person name="Harrop T."/>
            <person name="Goldson S."/>
            <person name="Dearden P."/>
        </authorList>
    </citation>
    <scope>NUCLEOTIDE SEQUENCE</scope>
    <source>
        <strain evidence="1">Lincoln</strain>
        <tissue evidence="1">Whole body</tissue>
    </source>
</reference>
<comment type="caution">
    <text evidence="1">The sequence shown here is derived from an EMBL/GenBank/DDBJ whole genome shotgun (WGS) entry which is preliminary data.</text>
</comment>
<dbReference type="EMBL" id="JAQQBR010002910">
    <property type="protein sequence ID" value="KAK0156862.1"/>
    <property type="molecule type" value="Genomic_DNA"/>
</dbReference>
<name>A0AA39C2N6_MICHY</name>
<evidence type="ECO:0000313" key="1">
    <source>
        <dbReference type="EMBL" id="KAK0156862.1"/>
    </source>
</evidence>
<dbReference type="Proteomes" id="UP001168972">
    <property type="component" value="Unassembled WGS sequence"/>
</dbReference>
<organism evidence="1 2">
    <name type="scientific">Microctonus hyperodae</name>
    <name type="common">Parasitoid wasp</name>
    <dbReference type="NCBI Taxonomy" id="165561"/>
    <lineage>
        <taxon>Eukaryota</taxon>
        <taxon>Metazoa</taxon>
        <taxon>Ecdysozoa</taxon>
        <taxon>Arthropoda</taxon>
        <taxon>Hexapoda</taxon>
        <taxon>Insecta</taxon>
        <taxon>Pterygota</taxon>
        <taxon>Neoptera</taxon>
        <taxon>Endopterygota</taxon>
        <taxon>Hymenoptera</taxon>
        <taxon>Apocrita</taxon>
        <taxon>Ichneumonoidea</taxon>
        <taxon>Braconidae</taxon>
        <taxon>Euphorinae</taxon>
        <taxon>Microctonus</taxon>
    </lineage>
</organism>
<feature type="non-terminal residue" evidence="1">
    <location>
        <position position="208"/>
    </location>
</feature>
<keyword evidence="2" id="KW-1185">Reference proteome</keyword>
<reference evidence="1" key="2">
    <citation type="submission" date="2023-03" db="EMBL/GenBank/DDBJ databases">
        <authorList>
            <person name="Inwood S.N."/>
            <person name="Skelly J.G."/>
            <person name="Guhlin J."/>
            <person name="Harrop T.W.R."/>
            <person name="Goldson S.G."/>
            <person name="Dearden P.K."/>
        </authorList>
    </citation>
    <scope>NUCLEOTIDE SEQUENCE</scope>
    <source>
        <strain evidence="1">Lincoln</strain>
        <tissue evidence="1">Whole body</tissue>
    </source>
</reference>
<proteinExistence type="predicted"/>